<dbReference type="InterPro" id="IPR000089">
    <property type="entry name" value="Biotin_lipoyl"/>
</dbReference>
<dbReference type="FunFam" id="2.40.50.100:FF:000010">
    <property type="entry name" value="Acetyltransferase component of pyruvate dehydrogenase complex"/>
    <property type="match status" value="1"/>
</dbReference>
<keyword evidence="2" id="KW-0450">Lipoyl</keyword>
<dbReference type="Pfam" id="PF02817">
    <property type="entry name" value="E3_binding"/>
    <property type="match status" value="1"/>
</dbReference>
<dbReference type="InterPro" id="IPR045257">
    <property type="entry name" value="E2/Pdx1"/>
</dbReference>
<feature type="domain" description="Peripheral subunit-binding (PSBD)" evidence="4">
    <location>
        <begin position="124"/>
        <end position="161"/>
    </location>
</feature>
<dbReference type="InterPro" id="IPR011053">
    <property type="entry name" value="Single_hybrid_motif"/>
</dbReference>
<dbReference type="SUPFAM" id="SSF52777">
    <property type="entry name" value="CoA-dependent acyltransferases"/>
    <property type="match status" value="1"/>
</dbReference>
<dbReference type="Gene3D" id="3.30.559.10">
    <property type="entry name" value="Chloramphenicol acetyltransferase-like domain"/>
    <property type="match status" value="1"/>
</dbReference>
<dbReference type="Pfam" id="PF00364">
    <property type="entry name" value="Biotin_lipoyl"/>
    <property type="match status" value="1"/>
</dbReference>
<dbReference type="InterPro" id="IPR023213">
    <property type="entry name" value="CAT-like_dom_sf"/>
</dbReference>
<dbReference type="PANTHER" id="PTHR23151">
    <property type="entry name" value="DIHYDROLIPOAMIDE ACETYL/SUCCINYL-TRANSFERASE-RELATED"/>
    <property type="match status" value="1"/>
</dbReference>
<gene>
    <name evidence="5" type="ORF">METZ01_LOCUS153102</name>
</gene>
<dbReference type="InterPro" id="IPR001078">
    <property type="entry name" value="2-oxoacid_DH_actylTfrase"/>
</dbReference>
<comment type="similarity">
    <text evidence="1">Belongs to the 2-oxoacid dehydrogenase family.</text>
</comment>
<dbReference type="Gene3D" id="2.40.50.100">
    <property type="match status" value="1"/>
</dbReference>
<dbReference type="InterPro" id="IPR036625">
    <property type="entry name" value="E3-bd_dom_sf"/>
</dbReference>
<dbReference type="AlphaFoldDB" id="A0A382AFG2"/>
<dbReference type="PROSITE" id="PS51826">
    <property type="entry name" value="PSBD"/>
    <property type="match status" value="1"/>
</dbReference>
<dbReference type="PROSITE" id="PS50968">
    <property type="entry name" value="BIOTINYL_LIPOYL"/>
    <property type="match status" value="1"/>
</dbReference>
<proteinExistence type="inferred from homology"/>
<dbReference type="PANTHER" id="PTHR23151:SF90">
    <property type="entry name" value="DIHYDROLIPOYLLYSINE-RESIDUE ACETYLTRANSFERASE COMPONENT OF PYRUVATE DEHYDROGENASE COMPLEX, MITOCHONDRIAL-RELATED"/>
    <property type="match status" value="1"/>
</dbReference>
<dbReference type="Gene3D" id="4.10.320.10">
    <property type="entry name" value="E3-binding domain"/>
    <property type="match status" value="1"/>
</dbReference>
<evidence type="ECO:0000259" key="4">
    <source>
        <dbReference type="PROSITE" id="PS51826"/>
    </source>
</evidence>
<evidence type="ECO:0000256" key="1">
    <source>
        <dbReference type="ARBA" id="ARBA00007317"/>
    </source>
</evidence>
<organism evidence="5">
    <name type="scientific">marine metagenome</name>
    <dbReference type="NCBI Taxonomy" id="408172"/>
    <lineage>
        <taxon>unclassified sequences</taxon>
        <taxon>metagenomes</taxon>
        <taxon>ecological metagenomes</taxon>
    </lineage>
</organism>
<dbReference type="SUPFAM" id="SSF47005">
    <property type="entry name" value="Peripheral subunit-binding domain of 2-oxo acid dehydrogenase complex"/>
    <property type="match status" value="1"/>
</dbReference>
<dbReference type="PROSITE" id="PS00189">
    <property type="entry name" value="LIPOYL"/>
    <property type="match status" value="1"/>
</dbReference>
<dbReference type="InterPro" id="IPR004167">
    <property type="entry name" value="PSBD"/>
</dbReference>
<dbReference type="EMBL" id="UINC01025165">
    <property type="protein sequence ID" value="SVB00248.1"/>
    <property type="molecule type" value="Genomic_DNA"/>
</dbReference>
<dbReference type="GO" id="GO:0016746">
    <property type="term" value="F:acyltransferase activity"/>
    <property type="evidence" value="ECO:0007669"/>
    <property type="project" value="InterPro"/>
</dbReference>
<evidence type="ECO:0000259" key="3">
    <source>
        <dbReference type="PROSITE" id="PS50968"/>
    </source>
</evidence>
<evidence type="ECO:0000256" key="2">
    <source>
        <dbReference type="ARBA" id="ARBA00022823"/>
    </source>
</evidence>
<sequence length="404" mass="44648">MTTKILMPALSPTMKEGTINNWLVKIGDKVKAGDIIAEIETDKATMEVEAVDEGVITHLLEANPDKSVPVNSVIALIDGGEKDVITNDLEKKENTNNELIKPSSSNSEKNNISKKDFKIKEKIIASPFAKSFAKKNNINLKSLESSGPEGRIIKRDIINLKSREEADTILRDYKIINPSNIRSIIAKRTSTTKQQVPHFYLTIESKVDKLIALRNKINENDNFKISFNDILVKALALAMQKNSQTNVSWIDDKIYQYSSIDVSVAVALEDGLITPIVKDADKKGLKEISLEINDLVKKAHENKLLPEEYTGGSISISNLGMYGINEFTAIINPPQSSILAVGSIEETPIVEKGIVVVGHTLKSTLSADHRALDGTVAGKLLKDFNDIIENPFEIWMDSNDLEII</sequence>
<dbReference type="GO" id="GO:0006086">
    <property type="term" value="P:pyruvate decarboxylation to acetyl-CoA"/>
    <property type="evidence" value="ECO:0007669"/>
    <property type="project" value="InterPro"/>
</dbReference>
<evidence type="ECO:0000313" key="5">
    <source>
        <dbReference type="EMBL" id="SVB00248.1"/>
    </source>
</evidence>
<dbReference type="GO" id="GO:0045254">
    <property type="term" value="C:pyruvate dehydrogenase complex"/>
    <property type="evidence" value="ECO:0007669"/>
    <property type="project" value="InterPro"/>
</dbReference>
<dbReference type="Pfam" id="PF00198">
    <property type="entry name" value="2-oxoacid_dh"/>
    <property type="match status" value="1"/>
</dbReference>
<dbReference type="CDD" id="cd06849">
    <property type="entry name" value="lipoyl_domain"/>
    <property type="match status" value="1"/>
</dbReference>
<feature type="domain" description="Lipoyl-binding" evidence="3">
    <location>
        <begin position="2"/>
        <end position="78"/>
    </location>
</feature>
<accession>A0A382AFG2</accession>
<dbReference type="SUPFAM" id="SSF51230">
    <property type="entry name" value="Single hybrid motif"/>
    <property type="match status" value="1"/>
</dbReference>
<dbReference type="InterPro" id="IPR003016">
    <property type="entry name" value="2-oxoA_DH_lipoyl-BS"/>
</dbReference>
<name>A0A382AFG2_9ZZZZ</name>
<reference evidence="5" key="1">
    <citation type="submission" date="2018-05" db="EMBL/GenBank/DDBJ databases">
        <authorList>
            <person name="Lanie J.A."/>
            <person name="Ng W.-L."/>
            <person name="Kazmierczak K.M."/>
            <person name="Andrzejewski T.M."/>
            <person name="Davidsen T.M."/>
            <person name="Wayne K.J."/>
            <person name="Tettelin H."/>
            <person name="Glass J.I."/>
            <person name="Rusch D."/>
            <person name="Podicherti R."/>
            <person name="Tsui H.-C.T."/>
            <person name="Winkler M.E."/>
        </authorList>
    </citation>
    <scope>NUCLEOTIDE SEQUENCE</scope>
</reference>
<protein>
    <recommendedName>
        <fullName evidence="6">Dihydrolipoyllysine-residue acetyltransferase</fullName>
    </recommendedName>
</protein>
<evidence type="ECO:0008006" key="6">
    <source>
        <dbReference type="Google" id="ProtNLM"/>
    </source>
</evidence>